<evidence type="ECO:0000256" key="2">
    <source>
        <dbReference type="ARBA" id="ARBA00002147"/>
    </source>
</evidence>
<evidence type="ECO:0000313" key="8">
    <source>
        <dbReference type="Proteomes" id="UP000231019"/>
    </source>
</evidence>
<name>A0A2M7FXJ8_9BACT</name>
<keyword evidence="5 6" id="KW-0119">Carbohydrate metabolism</keyword>
<keyword evidence="4 6" id="KW-0413">Isomerase</keyword>
<dbReference type="InterPro" id="IPR007260">
    <property type="entry name" value="NanE"/>
</dbReference>
<proteinExistence type="inferred from homology"/>
<dbReference type="InterPro" id="IPR013785">
    <property type="entry name" value="Aldolase_TIM"/>
</dbReference>
<dbReference type="NCBIfam" id="NF002231">
    <property type="entry name" value="PRK01130.1"/>
    <property type="match status" value="1"/>
</dbReference>
<evidence type="ECO:0000313" key="7">
    <source>
        <dbReference type="EMBL" id="PIW13839.1"/>
    </source>
</evidence>
<evidence type="ECO:0000256" key="6">
    <source>
        <dbReference type="HAMAP-Rule" id="MF_01235"/>
    </source>
</evidence>
<dbReference type="UniPathway" id="UPA00629">
    <property type="reaction ID" value="UER00682"/>
</dbReference>
<comment type="pathway">
    <text evidence="3 6">Amino-sugar metabolism; N-acetylneuraminate degradation; D-fructose 6-phosphate from N-acetylneuraminate: step 3/5.</text>
</comment>
<dbReference type="PANTHER" id="PTHR36204:SF1">
    <property type="entry name" value="N-ACETYLMANNOSAMINE-6-PHOSPHATE 2-EPIMERASE-RELATED"/>
    <property type="match status" value="1"/>
</dbReference>
<dbReference type="AlphaFoldDB" id="A0A2M7FXJ8"/>
<comment type="similarity">
    <text evidence="6">Belongs to the NanE family.</text>
</comment>
<evidence type="ECO:0000256" key="4">
    <source>
        <dbReference type="ARBA" id="ARBA00023235"/>
    </source>
</evidence>
<accession>A0A2M7FXJ8</accession>
<dbReference type="PANTHER" id="PTHR36204">
    <property type="entry name" value="N-ACETYLMANNOSAMINE-6-PHOSPHATE 2-EPIMERASE-RELATED"/>
    <property type="match status" value="1"/>
</dbReference>
<dbReference type="HAMAP" id="MF_01235">
    <property type="entry name" value="ManNAc6P_epimer"/>
    <property type="match status" value="1"/>
</dbReference>
<comment type="function">
    <text evidence="2 6">Converts N-acetylmannosamine-6-phosphate (ManNAc-6-P) to N-acetylglucosamine-6-phosphate (GlcNAc-6-P).</text>
</comment>
<dbReference type="Proteomes" id="UP000231019">
    <property type="component" value="Unassembled WGS sequence"/>
</dbReference>
<dbReference type="Gene3D" id="3.20.20.70">
    <property type="entry name" value="Aldolase class I"/>
    <property type="match status" value="1"/>
</dbReference>
<dbReference type="GO" id="GO:0005829">
    <property type="term" value="C:cytosol"/>
    <property type="evidence" value="ECO:0007669"/>
    <property type="project" value="TreeGrafter"/>
</dbReference>
<reference evidence="7 8" key="1">
    <citation type="submission" date="2017-09" db="EMBL/GenBank/DDBJ databases">
        <title>Depth-based differentiation of microbial function through sediment-hosted aquifers and enrichment of novel symbionts in the deep terrestrial subsurface.</title>
        <authorList>
            <person name="Probst A.J."/>
            <person name="Ladd B."/>
            <person name="Jarett J.K."/>
            <person name="Geller-Mcgrath D.E."/>
            <person name="Sieber C.M."/>
            <person name="Emerson J.B."/>
            <person name="Anantharaman K."/>
            <person name="Thomas B.C."/>
            <person name="Malmstrom R."/>
            <person name="Stieglmeier M."/>
            <person name="Klingl A."/>
            <person name="Woyke T."/>
            <person name="Ryan C.M."/>
            <person name="Banfield J.F."/>
        </authorList>
    </citation>
    <scope>NUCLEOTIDE SEQUENCE [LARGE SCALE GENOMIC DNA]</scope>
    <source>
        <strain evidence="7">CG17_big_fil_post_rev_8_21_14_2_50_48_46</strain>
    </source>
</reference>
<gene>
    <name evidence="6" type="primary">nanE</name>
    <name evidence="7" type="ORF">COW36_24545</name>
</gene>
<evidence type="ECO:0000256" key="3">
    <source>
        <dbReference type="ARBA" id="ARBA00005081"/>
    </source>
</evidence>
<dbReference type="GO" id="GO:0019262">
    <property type="term" value="P:N-acetylneuraminate catabolic process"/>
    <property type="evidence" value="ECO:0007669"/>
    <property type="project" value="UniProtKB-UniRule"/>
</dbReference>
<evidence type="ECO:0000256" key="1">
    <source>
        <dbReference type="ARBA" id="ARBA00000056"/>
    </source>
</evidence>
<comment type="catalytic activity">
    <reaction evidence="1 6">
        <text>an N-acyl-D-glucosamine 6-phosphate = an N-acyl-D-mannosamine 6-phosphate</text>
        <dbReference type="Rhea" id="RHEA:23932"/>
        <dbReference type="ChEBI" id="CHEBI:57599"/>
        <dbReference type="ChEBI" id="CHEBI:57666"/>
        <dbReference type="EC" id="5.1.3.9"/>
    </reaction>
</comment>
<dbReference type="GO" id="GO:0047465">
    <property type="term" value="F:N-acylglucosamine-6-phosphate 2-epimerase activity"/>
    <property type="evidence" value="ECO:0007669"/>
    <property type="project" value="UniProtKB-EC"/>
</dbReference>
<protein>
    <recommendedName>
        <fullName evidence="6">Putative N-acetylmannosamine-6-phosphate 2-epimerase</fullName>
        <ecNumber evidence="6">5.1.3.9</ecNumber>
    </recommendedName>
    <alternativeName>
        <fullName evidence="6">ManNAc-6-P epimerase</fullName>
    </alternativeName>
</protein>
<dbReference type="GO" id="GO:0006053">
    <property type="term" value="P:N-acetylmannosamine catabolic process"/>
    <property type="evidence" value="ECO:0007669"/>
    <property type="project" value="TreeGrafter"/>
</dbReference>
<dbReference type="InterPro" id="IPR011060">
    <property type="entry name" value="RibuloseP-bd_barrel"/>
</dbReference>
<dbReference type="EMBL" id="PFFQ01000066">
    <property type="protein sequence ID" value="PIW13839.1"/>
    <property type="molecule type" value="Genomic_DNA"/>
</dbReference>
<evidence type="ECO:0000256" key="5">
    <source>
        <dbReference type="ARBA" id="ARBA00023277"/>
    </source>
</evidence>
<dbReference type="CDD" id="cd04729">
    <property type="entry name" value="NanE"/>
    <property type="match status" value="1"/>
</dbReference>
<dbReference type="SUPFAM" id="SSF51366">
    <property type="entry name" value="Ribulose-phoshate binding barrel"/>
    <property type="match status" value="1"/>
</dbReference>
<comment type="caution">
    <text evidence="7">The sequence shown here is derived from an EMBL/GenBank/DDBJ whole genome shotgun (WGS) entry which is preliminary data.</text>
</comment>
<dbReference type="GO" id="GO:0005975">
    <property type="term" value="P:carbohydrate metabolic process"/>
    <property type="evidence" value="ECO:0007669"/>
    <property type="project" value="UniProtKB-UniRule"/>
</dbReference>
<sequence>MFNLETLHHALIVSCQPEADEAFYNHRFVTGMAQAALLGGAKGLRLNGPETIRHVRMQVEAPVIGLWKRTYPKSEVYITPTLADAEEILAAGADILALDATSRPRPGGESLAQIVTALKVKDVCLMADISTLEEGKEAERLGFDCISTTLSGYTPYSRQQKEPDFQLLQALKQAVSLPVIMEGRIWTPEQAMVAQELGAYAVVVGSAITRPQLIARRFVARMADPFAEI</sequence>
<dbReference type="Pfam" id="PF04131">
    <property type="entry name" value="NanE"/>
    <property type="match status" value="1"/>
</dbReference>
<organism evidence="7 8">
    <name type="scientific">bacterium (Candidatus Blackallbacteria) CG17_big_fil_post_rev_8_21_14_2_50_48_46</name>
    <dbReference type="NCBI Taxonomy" id="2014261"/>
    <lineage>
        <taxon>Bacteria</taxon>
        <taxon>Candidatus Blackallbacteria</taxon>
    </lineage>
</organism>
<dbReference type="FunFam" id="3.20.20.70:FF:000035">
    <property type="entry name" value="Putative N-acetylmannosamine-6-phosphate 2-epimerase"/>
    <property type="match status" value="1"/>
</dbReference>
<dbReference type="EC" id="5.1.3.9" evidence="6"/>